<sequence length="221" mass="24912">MVNGPRFTLSTANLLISRIVRDRLPPTHHGRGANMRVFSSISSSWWWCTAMSEASTVLSGSHGHVRRPCPLVVTSRRRRRYLQLIPSNVHFPRFCSALGVSTRVPAAMATIVVAPSFWDCWKSRSASRTVPRGHELRYCVSSRVAEQGEATSRSRSKLSRVASMAPRSNQESLAIALRRCRRIIRPHQMSRCSSMRSSPPRQQLQLSNTHHSPMPLISMEL</sequence>
<feature type="region of interest" description="Disordered" evidence="1">
    <location>
        <begin position="188"/>
        <end position="221"/>
    </location>
</feature>
<accession>A0A4V4H2A4</accession>
<evidence type="ECO:0000313" key="2">
    <source>
        <dbReference type="EMBL" id="THU43586.1"/>
    </source>
</evidence>
<dbReference type="AlphaFoldDB" id="A0A4V4H2A4"/>
<keyword evidence="3" id="KW-1185">Reference proteome</keyword>
<dbReference type="Proteomes" id="UP000317650">
    <property type="component" value="Unassembled WGS sequence"/>
</dbReference>
<evidence type="ECO:0000313" key="3">
    <source>
        <dbReference type="Proteomes" id="UP000317650"/>
    </source>
</evidence>
<reference evidence="2 3" key="1">
    <citation type="journal article" date="2019" name="Nat. Plants">
        <title>Genome sequencing of Musa balbisiana reveals subgenome evolution and function divergence in polyploid bananas.</title>
        <authorList>
            <person name="Yao X."/>
        </authorList>
    </citation>
    <scope>NUCLEOTIDE SEQUENCE [LARGE SCALE GENOMIC DNA]</scope>
    <source>
        <strain evidence="3">cv. DH-PKW</strain>
        <tissue evidence="2">Leaves</tissue>
    </source>
</reference>
<evidence type="ECO:0000256" key="1">
    <source>
        <dbReference type="SAM" id="MobiDB-lite"/>
    </source>
</evidence>
<dbReference type="EMBL" id="PYDT01000055">
    <property type="protein sequence ID" value="THU43586.1"/>
    <property type="molecule type" value="Genomic_DNA"/>
</dbReference>
<gene>
    <name evidence="2" type="ORF">C4D60_Mb00t18610</name>
</gene>
<protein>
    <submittedName>
        <fullName evidence="2">Uncharacterized protein</fullName>
    </submittedName>
</protein>
<comment type="caution">
    <text evidence="2">The sequence shown here is derived from an EMBL/GenBank/DDBJ whole genome shotgun (WGS) entry which is preliminary data.</text>
</comment>
<proteinExistence type="predicted"/>
<feature type="compositionally biased region" description="Low complexity" evidence="1">
    <location>
        <begin position="189"/>
        <end position="203"/>
    </location>
</feature>
<organism evidence="2 3">
    <name type="scientific">Musa balbisiana</name>
    <name type="common">Banana</name>
    <dbReference type="NCBI Taxonomy" id="52838"/>
    <lineage>
        <taxon>Eukaryota</taxon>
        <taxon>Viridiplantae</taxon>
        <taxon>Streptophyta</taxon>
        <taxon>Embryophyta</taxon>
        <taxon>Tracheophyta</taxon>
        <taxon>Spermatophyta</taxon>
        <taxon>Magnoliopsida</taxon>
        <taxon>Liliopsida</taxon>
        <taxon>Zingiberales</taxon>
        <taxon>Musaceae</taxon>
        <taxon>Musa</taxon>
    </lineage>
</organism>
<name>A0A4V4H2A4_MUSBA</name>